<feature type="domain" description="ToxB-like N-terminal ascomycota" evidence="1">
    <location>
        <begin position="16"/>
        <end position="60"/>
    </location>
</feature>
<accession>W6YMC0</accession>
<feature type="non-terminal residue" evidence="2">
    <location>
        <position position="61"/>
    </location>
</feature>
<dbReference type="RefSeq" id="XP_007693084.1">
    <property type="nucleotide sequence ID" value="XM_007694894.1"/>
</dbReference>
<feature type="non-terminal residue" evidence="2">
    <location>
        <position position="1"/>
    </location>
</feature>
<evidence type="ECO:0000259" key="1">
    <source>
        <dbReference type="Pfam" id="PF18224"/>
    </source>
</evidence>
<keyword evidence="3" id="KW-1185">Reference proteome</keyword>
<proteinExistence type="predicted"/>
<dbReference type="Gene3D" id="2.10.70.110">
    <property type="match status" value="1"/>
</dbReference>
<gene>
    <name evidence="2" type="ORF">COCMIDRAFT_63109</name>
</gene>
<dbReference type="InterPro" id="IPR041450">
    <property type="entry name" value="ToxB-like_N_ascomy"/>
</dbReference>
<dbReference type="HOGENOM" id="CLU_2928856_0_0_1"/>
<reference evidence="2 3" key="1">
    <citation type="journal article" date="2013" name="PLoS Genet.">
        <title>Comparative genome structure, secondary metabolite, and effector coding capacity across Cochliobolus pathogens.</title>
        <authorList>
            <person name="Condon B.J."/>
            <person name="Leng Y."/>
            <person name="Wu D."/>
            <person name="Bushley K.E."/>
            <person name="Ohm R.A."/>
            <person name="Otillar R."/>
            <person name="Martin J."/>
            <person name="Schackwitz W."/>
            <person name="Grimwood J."/>
            <person name="MohdZainudin N."/>
            <person name="Xue C."/>
            <person name="Wang R."/>
            <person name="Manning V.A."/>
            <person name="Dhillon B."/>
            <person name="Tu Z.J."/>
            <person name="Steffenson B.J."/>
            <person name="Salamov A."/>
            <person name="Sun H."/>
            <person name="Lowry S."/>
            <person name="LaButti K."/>
            <person name="Han J."/>
            <person name="Copeland A."/>
            <person name="Lindquist E."/>
            <person name="Barry K."/>
            <person name="Schmutz J."/>
            <person name="Baker S.E."/>
            <person name="Ciuffetti L.M."/>
            <person name="Grigoriev I.V."/>
            <person name="Zhong S."/>
            <person name="Turgeon B.G."/>
        </authorList>
    </citation>
    <scope>NUCLEOTIDE SEQUENCE [LARGE SCALE GENOMIC DNA]</scope>
    <source>
        <strain evidence="2 3">ATCC 44560</strain>
    </source>
</reference>
<dbReference type="OrthoDB" id="4842089at2759"/>
<organism evidence="2 3">
    <name type="scientific">Bipolaris oryzae ATCC 44560</name>
    <dbReference type="NCBI Taxonomy" id="930090"/>
    <lineage>
        <taxon>Eukaryota</taxon>
        <taxon>Fungi</taxon>
        <taxon>Dikarya</taxon>
        <taxon>Ascomycota</taxon>
        <taxon>Pezizomycotina</taxon>
        <taxon>Dothideomycetes</taxon>
        <taxon>Pleosporomycetidae</taxon>
        <taxon>Pleosporales</taxon>
        <taxon>Pleosporineae</taxon>
        <taxon>Pleosporaceae</taxon>
        <taxon>Bipolaris</taxon>
    </lineage>
</organism>
<protein>
    <recommendedName>
        <fullName evidence="1">ToxB-like N-terminal ascomycota domain-containing protein</fullName>
    </recommendedName>
</protein>
<dbReference type="Proteomes" id="UP000054032">
    <property type="component" value="Unassembled WGS sequence"/>
</dbReference>
<dbReference type="EMBL" id="KI964168">
    <property type="protein sequence ID" value="EUC40412.1"/>
    <property type="molecule type" value="Genomic_DNA"/>
</dbReference>
<evidence type="ECO:0000313" key="3">
    <source>
        <dbReference type="Proteomes" id="UP000054032"/>
    </source>
</evidence>
<dbReference type="Pfam" id="PF18224">
    <property type="entry name" value="ToxB_N"/>
    <property type="match status" value="1"/>
</dbReference>
<dbReference type="GeneID" id="19124917"/>
<dbReference type="AlphaFoldDB" id="W6YMC0"/>
<name>W6YMC0_COCMI</name>
<evidence type="ECO:0000313" key="2">
    <source>
        <dbReference type="EMBL" id="EUC40412.1"/>
    </source>
</evidence>
<sequence length="61" mass="5873">VLVTILVSAASVSANCIANILNINQAIVGSGCIPAGGTAFVAANGANWLISASRSCGLGLS</sequence>
<dbReference type="KEGG" id="bor:COCMIDRAFT_63109"/>